<evidence type="ECO:0000313" key="2">
    <source>
        <dbReference type="EMBL" id="KAJ7230540.1"/>
    </source>
</evidence>
<dbReference type="PRINTS" id="PR00081">
    <property type="entry name" value="GDHRDH"/>
</dbReference>
<organism evidence="2 3">
    <name type="scientific">Mycena pura</name>
    <dbReference type="NCBI Taxonomy" id="153505"/>
    <lineage>
        <taxon>Eukaryota</taxon>
        <taxon>Fungi</taxon>
        <taxon>Dikarya</taxon>
        <taxon>Basidiomycota</taxon>
        <taxon>Agaricomycotina</taxon>
        <taxon>Agaricomycetes</taxon>
        <taxon>Agaricomycetidae</taxon>
        <taxon>Agaricales</taxon>
        <taxon>Marasmiineae</taxon>
        <taxon>Mycenaceae</taxon>
        <taxon>Mycena</taxon>
    </lineage>
</organism>
<dbReference type="InterPro" id="IPR002347">
    <property type="entry name" value="SDR_fam"/>
</dbReference>
<name>A0AAD7E5W2_9AGAR</name>
<dbReference type="Pfam" id="PF00106">
    <property type="entry name" value="adh_short"/>
    <property type="match status" value="1"/>
</dbReference>
<keyword evidence="1" id="KW-0560">Oxidoreductase</keyword>
<dbReference type="AlphaFoldDB" id="A0AAD7E5W2"/>
<accession>A0AAD7E5W2</accession>
<dbReference type="PANTHER" id="PTHR43157:SF31">
    <property type="entry name" value="PHOSPHATIDYLINOSITOL-GLYCAN BIOSYNTHESIS CLASS F PROTEIN"/>
    <property type="match status" value="1"/>
</dbReference>
<evidence type="ECO:0000256" key="1">
    <source>
        <dbReference type="ARBA" id="ARBA00023002"/>
    </source>
</evidence>
<dbReference type="EMBL" id="JARJCW010000001">
    <property type="protein sequence ID" value="KAJ7230540.1"/>
    <property type="molecule type" value="Genomic_DNA"/>
</dbReference>
<dbReference type="GO" id="GO:0016491">
    <property type="term" value="F:oxidoreductase activity"/>
    <property type="evidence" value="ECO:0007669"/>
    <property type="project" value="UniProtKB-KW"/>
</dbReference>
<dbReference type="Gene3D" id="3.40.50.720">
    <property type="entry name" value="NAD(P)-binding Rossmann-like Domain"/>
    <property type="match status" value="1"/>
</dbReference>
<comment type="caution">
    <text evidence="2">The sequence shown here is derived from an EMBL/GenBank/DDBJ whole genome shotgun (WGS) entry which is preliminary data.</text>
</comment>
<proteinExistence type="predicted"/>
<evidence type="ECO:0008006" key="4">
    <source>
        <dbReference type="Google" id="ProtNLM"/>
    </source>
</evidence>
<reference evidence="2" key="1">
    <citation type="submission" date="2023-03" db="EMBL/GenBank/DDBJ databases">
        <title>Massive genome expansion in bonnet fungi (Mycena s.s.) driven by repeated elements and novel gene families across ecological guilds.</title>
        <authorList>
            <consortium name="Lawrence Berkeley National Laboratory"/>
            <person name="Harder C.B."/>
            <person name="Miyauchi S."/>
            <person name="Viragh M."/>
            <person name="Kuo A."/>
            <person name="Thoen E."/>
            <person name="Andreopoulos B."/>
            <person name="Lu D."/>
            <person name="Skrede I."/>
            <person name="Drula E."/>
            <person name="Henrissat B."/>
            <person name="Morin E."/>
            <person name="Kohler A."/>
            <person name="Barry K."/>
            <person name="LaButti K."/>
            <person name="Morin E."/>
            <person name="Salamov A."/>
            <person name="Lipzen A."/>
            <person name="Mereny Z."/>
            <person name="Hegedus B."/>
            <person name="Baldrian P."/>
            <person name="Stursova M."/>
            <person name="Weitz H."/>
            <person name="Taylor A."/>
            <person name="Grigoriev I.V."/>
            <person name="Nagy L.G."/>
            <person name="Martin F."/>
            <person name="Kauserud H."/>
        </authorList>
    </citation>
    <scope>NUCLEOTIDE SEQUENCE</scope>
    <source>
        <strain evidence="2">9144</strain>
    </source>
</reference>
<sequence length="358" mass="39358">MDARWQLGITHLPRSIMQVSFWAFVAAQWKRQPPVVEADLTGKTVIVLGANIGLGFETAKHFATMNPGRLILACRSQSKGQAAVEKIKADTGFAKAELWIVDLADFASVKQFADKFDREGGRLDILVENAAVAVLDYESTKDGWETTLQVANLSTPLVAFRLLPAMIQTARDHSTLPRLVVVSSETHQRVDIEKGVLESTGIIQTLGSAEHCSSKDGMKGRYPLSKLLNIFFARALNEHLPPSTPLVVNTVNPGYCYSGLRRHFSGIRAVVSRLMELCLAFSTEVGSRQFVYAALGEPDHPDKLRGAYISGTRVQEVSDFVLSPQGVKAQGRLWDELVEILGSVDTKVPDIVQKYLLP</sequence>
<dbReference type="PANTHER" id="PTHR43157">
    <property type="entry name" value="PHOSPHATIDYLINOSITOL-GLYCAN BIOSYNTHESIS CLASS F PROTEIN-RELATED"/>
    <property type="match status" value="1"/>
</dbReference>
<gene>
    <name evidence="2" type="ORF">GGX14DRAFT_508324</name>
</gene>
<evidence type="ECO:0000313" key="3">
    <source>
        <dbReference type="Proteomes" id="UP001219525"/>
    </source>
</evidence>
<dbReference type="SUPFAM" id="SSF51735">
    <property type="entry name" value="NAD(P)-binding Rossmann-fold domains"/>
    <property type="match status" value="1"/>
</dbReference>
<dbReference type="Proteomes" id="UP001219525">
    <property type="component" value="Unassembled WGS sequence"/>
</dbReference>
<keyword evidence="3" id="KW-1185">Reference proteome</keyword>
<protein>
    <recommendedName>
        <fullName evidence="4">NAD(P)-binding protein</fullName>
    </recommendedName>
</protein>
<dbReference type="InterPro" id="IPR036291">
    <property type="entry name" value="NAD(P)-bd_dom_sf"/>
</dbReference>